<dbReference type="PANTHER" id="PTHR10625">
    <property type="entry name" value="HISTONE DEACETYLASE HDAC1-RELATED"/>
    <property type="match status" value="1"/>
</dbReference>
<dbReference type="SUPFAM" id="SSF52768">
    <property type="entry name" value="Arginase/deacetylase"/>
    <property type="match status" value="1"/>
</dbReference>
<dbReference type="AlphaFoldDB" id="A0A072P927"/>
<dbReference type="EMBL" id="AMGV01000006">
    <property type="protein sequence ID" value="KEF56237.1"/>
    <property type="molecule type" value="Genomic_DNA"/>
</dbReference>
<dbReference type="GO" id="GO:0040029">
    <property type="term" value="P:epigenetic regulation of gene expression"/>
    <property type="evidence" value="ECO:0007669"/>
    <property type="project" value="TreeGrafter"/>
</dbReference>
<feature type="domain" description="Histone deacetylase" evidence="6">
    <location>
        <begin position="28"/>
        <end position="359"/>
    </location>
</feature>
<comment type="similarity">
    <text evidence="2">Belongs to the histone deacetylase family.</text>
</comment>
<dbReference type="HOGENOM" id="CLU_007727_8_3_1"/>
<comment type="cofactor">
    <cofactor evidence="1">
        <name>Zn(2+)</name>
        <dbReference type="ChEBI" id="CHEBI:29105"/>
    </cofactor>
</comment>
<protein>
    <recommendedName>
        <fullName evidence="6">Histone deacetylase domain-containing protein</fullName>
    </recommendedName>
</protein>
<name>A0A072P927_9EURO</name>
<evidence type="ECO:0000313" key="8">
    <source>
        <dbReference type="Proteomes" id="UP000027920"/>
    </source>
</evidence>
<dbReference type="InterPro" id="IPR023696">
    <property type="entry name" value="Ureohydrolase_dom_sf"/>
</dbReference>
<accession>A0A072P927</accession>
<dbReference type="InterPro" id="IPR000286">
    <property type="entry name" value="HDACs"/>
</dbReference>
<dbReference type="InterPro" id="IPR023801">
    <property type="entry name" value="His_deacetylse_dom"/>
</dbReference>
<evidence type="ECO:0000256" key="3">
    <source>
        <dbReference type="ARBA" id="ARBA00022723"/>
    </source>
</evidence>
<evidence type="ECO:0000259" key="6">
    <source>
        <dbReference type="Pfam" id="PF00850"/>
    </source>
</evidence>
<sequence length="368" mass="40817">MLVILYDSDCLLHQTVELLGSKLIPALESPARLEAILKTLRLSSYELRLVQSSAIEDKTWTNRLIEITSNTHDEAYLQHLRTVYDEWLSAGLIEADGHVLPECFPFPNSTRDPPRVPKDLFARAGYYAFDMSSGIMSESYQAIVASANLAWEGADMLTGLSASQTSEPDTVFALCRPPGHHCDGQRVGGYCYINNAALAVSTWRSKYPGSRIGILDVDFHHGNGTQEIFYADPKVFYASIHGEDEYPYYTGAENEVGIGEGAGFNVNLPLKVGSPIEEYLEKLEYCLTRLVAYGPEFLVVSLGFDTFHSDPLGSFQIHTEDYATIARRTRESLRDIPALILLEGGYVIEHLGKNVLSFLDGWKSVSGT</sequence>
<comment type="caution">
    <text evidence="7">The sequence shown here is derived from an EMBL/GenBank/DDBJ whole genome shotgun (WGS) entry which is preliminary data.</text>
</comment>
<keyword evidence="3" id="KW-0479">Metal-binding</keyword>
<gene>
    <name evidence="7" type="ORF">A1O9_07818</name>
</gene>
<keyword evidence="5" id="KW-0862">Zinc</keyword>
<proteinExistence type="inferred from homology"/>
<evidence type="ECO:0000313" key="7">
    <source>
        <dbReference type="EMBL" id="KEF56237.1"/>
    </source>
</evidence>
<dbReference type="GO" id="GO:0004407">
    <property type="term" value="F:histone deacetylase activity"/>
    <property type="evidence" value="ECO:0007669"/>
    <property type="project" value="TreeGrafter"/>
</dbReference>
<evidence type="ECO:0000256" key="5">
    <source>
        <dbReference type="ARBA" id="ARBA00022833"/>
    </source>
</evidence>
<dbReference type="InterPro" id="IPR037138">
    <property type="entry name" value="His_deacetylse_dom_sf"/>
</dbReference>
<dbReference type="Pfam" id="PF00850">
    <property type="entry name" value="Hist_deacetyl"/>
    <property type="match status" value="1"/>
</dbReference>
<dbReference type="PRINTS" id="PR01270">
    <property type="entry name" value="HDASUPER"/>
</dbReference>
<dbReference type="STRING" id="1182545.A0A072P927"/>
<evidence type="ECO:0000256" key="4">
    <source>
        <dbReference type="ARBA" id="ARBA00022801"/>
    </source>
</evidence>
<dbReference type="Gene3D" id="3.40.800.20">
    <property type="entry name" value="Histone deacetylase domain"/>
    <property type="match status" value="1"/>
</dbReference>
<evidence type="ECO:0000256" key="2">
    <source>
        <dbReference type="ARBA" id="ARBA00005947"/>
    </source>
</evidence>
<dbReference type="GO" id="GO:0016787">
    <property type="term" value="F:hydrolase activity"/>
    <property type="evidence" value="ECO:0007669"/>
    <property type="project" value="UniProtKB-KW"/>
</dbReference>
<dbReference type="RefSeq" id="XP_013258827.1">
    <property type="nucleotide sequence ID" value="XM_013403373.1"/>
</dbReference>
<evidence type="ECO:0000256" key="1">
    <source>
        <dbReference type="ARBA" id="ARBA00001947"/>
    </source>
</evidence>
<dbReference type="GO" id="GO:0046872">
    <property type="term" value="F:metal ion binding"/>
    <property type="evidence" value="ECO:0007669"/>
    <property type="project" value="UniProtKB-KW"/>
</dbReference>
<dbReference type="OrthoDB" id="5232919at2759"/>
<dbReference type="VEuPathDB" id="FungiDB:A1O9_07818"/>
<dbReference type="Proteomes" id="UP000027920">
    <property type="component" value="Unassembled WGS sequence"/>
</dbReference>
<dbReference type="PANTHER" id="PTHR10625:SF17">
    <property type="entry name" value="HISTONE DEACETYLASE 8"/>
    <property type="match status" value="1"/>
</dbReference>
<keyword evidence="4" id="KW-0378">Hydrolase</keyword>
<dbReference type="GeneID" id="25282731"/>
<keyword evidence="8" id="KW-1185">Reference proteome</keyword>
<reference evidence="7 8" key="1">
    <citation type="submission" date="2013-03" db="EMBL/GenBank/DDBJ databases">
        <title>The Genome Sequence of Exophiala aquamarina CBS 119918.</title>
        <authorList>
            <consortium name="The Broad Institute Genomics Platform"/>
            <person name="Cuomo C."/>
            <person name="de Hoog S."/>
            <person name="Gorbushina A."/>
            <person name="Walker B."/>
            <person name="Young S.K."/>
            <person name="Zeng Q."/>
            <person name="Gargeya S."/>
            <person name="Fitzgerald M."/>
            <person name="Haas B."/>
            <person name="Abouelleil A."/>
            <person name="Allen A.W."/>
            <person name="Alvarado L."/>
            <person name="Arachchi H.M."/>
            <person name="Berlin A.M."/>
            <person name="Chapman S.B."/>
            <person name="Gainer-Dewar J."/>
            <person name="Goldberg J."/>
            <person name="Griggs A."/>
            <person name="Gujja S."/>
            <person name="Hansen M."/>
            <person name="Howarth C."/>
            <person name="Imamovic A."/>
            <person name="Ireland A."/>
            <person name="Larimer J."/>
            <person name="McCowan C."/>
            <person name="Murphy C."/>
            <person name="Pearson M."/>
            <person name="Poon T.W."/>
            <person name="Priest M."/>
            <person name="Roberts A."/>
            <person name="Saif S."/>
            <person name="Shea T."/>
            <person name="Sisk P."/>
            <person name="Sykes S."/>
            <person name="Wortman J."/>
            <person name="Nusbaum C."/>
            <person name="Birren B."/>
        </authorList>
    </citation>
    <scope>NUCLEOTIDE SEQUENCE [LARGE SCALE GENOMIC DNA]</scope>
    <source>
        <strain evidence="7 8">CBS 119918</strain>
    </source>
</reference>
<organism evidence="7 8">
    <name type="scientific">Exophiala aquamarina CBS 119918</name>
    <dbReference type="NCBI Taxonomy" id="1182545"/>
    <lineage>
        <taxon>Eukaryota</taxon>
        <taxon>Fungi</taxon>
        <taxon>Dikarya</taxon>
        <taxon>Ascomycota</taxon>
        <taxon>Pezizomycotina</taxon>
        <taxon>Eurotiomycetes</taxon>
        <taxon>Chaetothyriomycetidae</taxon>
        <taxon>Chaetothyriales</taxon>
        <taxon>Herpotrichiellaceae</taxon>
        <taxon>Exophiala</taxon>
    </lineage>
</organism>